<dbReference type="EMBL" id="CAJNNW010028127">
    <property type="protein sequence ID" value="CAE8694766.1"/>
    <property type="molecule type" value="Genomic_DNA"/>
</dbReference>
<organism evidence="3 4">
    <name type="scientific">Polarella glacialis</name>
    <name type="common">Dinoflagellate</name>
    <dbReference type="NCBI Taxonomy" id="89957"/>
    <lineage>
        <taxon>Eukaryota</taxon>
        <taxon>Sar</taxon>
        <taxon>Alveolata</taxon>
        <taxon>Dinophyceae</taxon>
        <taxon>Suessiales</taxon>
        <taxon>Suessiaceae</taxon>
        <taxon>Polarella</taxon>
    </lineage>
</organism>
<protein>
    <recommendedName>
        <fullName evidence="2">EF-hand domain-containing protein</fullName>
    </recommendedName>
</protein>
<feature type="domain" description="EF-hand" evidence="2">
    <location>
        <begin position="43"/>
        <end position="78"/>
    </location>
</feature>
<keyword evidence="1" id="KW-0106">Calcium</keyword>
<dbReference type="InterPro" id="IPR018247">
    <property type="entry name" value="EF_Hand_1_Ca_BS"/>
</dbReference>
<dbReference type="InterPro" id="IPR011992">
    <property type="entry name" value="EF-hand-dom_pair"/>
</dbReference>
<sequence>SAMPVGSAAAAATGARRGRHMRIGCTGMVLSPERKAEMRALQHKRAALKEMLVRYDADKSGKLAQSELATLLTDLDLFSPKGTPPSDDEISFIMKVADQQQ</sequence>
<dbReference type="PROSITE" id="PS50222">
    <property type="entry name" value="EF_HAND_2"/>
    <property type="match status" value="1"/>
</dbReference>
<dbReference type="PROSITE" id="PS00018">
    <property type="entry name" value="EF_HAND_1"/>
    <property type="match status" value="1"/>
</dbReference>
<dbReference type="Proteomes" id="UP000626109">
    <property type="component" value="Unassembled WGS sequence"/>
</dbReference>
<dbReference type="SUPFAM" id="SSF47473">
    <property type="entry name" value="EF-hand"/>
    <property type="match status" value="1"/>
</dbReference>
<dbReference type="InterPro" id="IPR002048">
    <property type="entry name" value="EF_hand_dom"/>
</dbReference>
<evidence type="ECO:0000313" key="3">
    <source>
        <dbReference type="EMBL" id="CAE8694766.1"/>
    </source>
</evidence>
<evidence type="ECO:0000259" key="2">
    <source>
        <dbReference type="PROSITE" id="PS50222"/>
    </source>
</evidence>
<accession>A0A813K5R9</accession>
<evidence type="ECO:0000313" key="4">
    <source>
        <dbReference type="Proteomes" id="UP000626109"/>
    </source>
</evidence>
<reference evidence="3" key="1">
    <citation type="submission" date="2021-02" db="EMBL/GenBank/DDBJ databases">
        <authorList>
            <person name="Dougan E. K."/>
            <person name="Rhodes N."/>
            <person name="Thang M."/>
            <person name="Chan C."/>
        </authorList>
    </citation>
    <scope>NUCLEOTIDE SEQUENCE</scope>
</reference>
<feature type="non-terminal residue" evidence="3">
    <location>
        <position position="101"/>
    </location>
</feature>
<proteinExistence type="predicted"/>
<dbReference type="Gene3D" id="1.10.238.10">
    <property type="entry name" value="EF-hand"/>
    <property type="match status" value="1"/>
</dbReference>
<name>A0A813K5R9_POLGL</name>
<dbReference type="AlphaFoldDB" id="A0A813K5R9"/>
<comment type="caution">
    <text evidence="3">The sequence shown here is derived from an EMBL/GenBank/DDBJ whole genome shotgun (WGS) entry which is preliminary data.</text>
</comment>
<gene>
    <name evidence="3" type="ORF">PGLA2088_LOCUS29004</name>
</gene>
<dbReference type="GO" id="GO:0005509">
    <property type="term" value="F:calcium ion binding"/>
    <property type="evidence" value="ECO:0007669"/>
    <property type="project" value="InterPro"/>
</dbReference>
<evidence type="ECO:0000256" key="1">
    <source>
        <dbReference type="ARBA" id="ARBA00022837"/>
    </source>
</evidence>
<feature type="non-terminal residue" evidence="3">
    <location>
        <position position="1"/>
    </location>
</feature>